<feature type="transmembrane region" description="Helical" evidence="6">
    <location>
        <begin position="352"/>
        <end position="374"/>
    </location>
</feature>
<dbReference type="SUPFAM" id="SSF103473">
    <property type="entry name" value="MFS general substrate transporter"/>
    <property type="match status" value="1"/>
</dbReference>
<keyword evidence="9" id="KW-1185">Reference proteome</keyword>
<evidence type="ECO:0000256" key="3">
    <source>
        <dbReference type="ARBA" id="ARBA00022692"/>
    </source>
</evidence>
<keyword evidence="4 6" id="KW-1133">Transmembrane helix</keyword>
<protein>
    <submittedName>
        <fullName evidence="8">Spinster family MFS transporter</fullName>
    </submittedName>
</protein>
<feature type="transmembrane region" description="Helical" evidence="6">
    <location>
        <begin position="125"/>
        <end position="148"/>
    </location>
</feature>
<dbReference type="InterPro" id="IPR011701">
    <property type="entry name" value="MFS"/>
</dbReference>
<accession>A0ABV7D0L3</accession>
<feature type="domain" description="Major facilitator superfamily (MFS) profile" evidence="7">
    <location>
        <begin position="34"/>
        <end position="446"/>
    </location>
</feature>
<dbReference type="InterPro" id="IPR020846">
    <property type="entry name" value="MFS_dom"/>
</dbReference>
<feature type="transmembrane region" description="Helical" evidence="6">
    <location>
        <begin position="30"/>
        <end position="47"/>
    </location>
</feature>
<comment type="caution">
    <text evidence="8">The sequence shown here is derived from an EMBL/GenBank/DDBJ whole genome shotgun (WGS) entry which is preliminary data.</text>
</comment>
<comment type="subcellular location">
    <subcellularLocation>
        <location evidence="1">Membrane</location>
        <topology evidence="1">Multi-pass membrane protein</topology>
    </subcellularLocation>
</comment>
<dbReference type="InterPro" id="IPR036259">
    <property type="entry name" value="MFS_trans_sf"/>
</dbReference>
<feature type="transmembrane region" description="Helical" evidence="6">
    <location>
        <begin position="70"/>
        <end position="93"/>
    </location>
</feature>
<feature type="transmembrane region" description="Helical" evidence="6">
    <location>
        <begin position="202"/>
        <end position="223"/>
    </location>
</feature>
<keyword evidence="5 6" id="KW-0472">Membrane</keyword>
<reference evidence="9" key="1">
    <citation type="journal article" date="2019" name="Int. J. Syst. Evol. Microbiol.">
        <title>The Global Catalogue of Microorganisms (GCM) 10K type strain sequencing project: providing services to taxonomists for standard genome sequencing and annotation.</title>
        <authorList>
            <consortium name="The Broad Institute Genomics Platform"/>
            <consortium name="The Broad Institute Genome Sequencing Center for Infectious Disease"/>
            <person name="Wu L."/>
            <person name="Ma J."/>
        </authorList>
    </citation>
    <scope>NUCLEOTIDE SEQUENCE [LARGE SCALE GENOMIC DNA]</scope>
    <source>
        <strain evidence="9">KCTC 62164</strain>
    </source>
</reference>
<dbReference type="PANTHER" id="PTHR23505">
    <property type="entry name" value="SPINSTER"/>
    <property type="match status" value="1"/>
</dbReference>
<feature type="transmembrane region" description="Helical" evidence="6">
    <location>
        <begin position="254"/>
        <end position="279"/>
    </location>
</feature>
<feature type="transmembrane region" description="Helical" evidence="6">
    <location>
        <begin position="100"/>
        <end position="119"/>
    </location>
</feature>
<dbReference type="CDD" id="cd17328">
    <property type="entry name" value="MFS_spinster_like"/>
    <property type="match status" value="1"/>
</dbReference>
<feature type="transmembrane region" description="Helical" evidence="6">
    <location>
        <begin position="419"/>
        <end position="441"/>
    </location>
</feature>
<name>A0ABV7D0L3_9PROT</name>
<dbReference type="Proteomes" id="UP001595444">
    <property type="component" value="Unassembled WGS sequence"/>
</dbReference>
<organism evidence="8 9">
    <name type="scientific">Kordiimonas pumila</name>
    <dbReference type="NCBI Taxonomy" id="2161677"/>
    <lineage>
        <taxon>Bacteria</taxon>
        <taxon>Pseudomonadati</taxon>
        <taxon>Pseudomonadota</taxon>
        <taxon>Alphaproteobacteria</taxon>
        <taxon>Kordiimonadales</taxon>
        <taxon>Kordiimonadaceae</taxon>
        <taxon>Kordiimonas</taxon>
    </lineage>
</organism>
<feature type="transmembrane region" description="Helical" evidence="6">
    <location>
        <begin position="386"/>
        <end position="407"/>
    </location>
</feature>
<evidence type="ECO:0000256" key="2">
    <source>
        <dbReference type="ARBA" id="ARBA00022448"/>
    </source>
</evidence>
<dbReference type="EMBL" id="JBHRSL010000001">
    <property type="protein sequence ID" value="MFC3050347.1"/>
    <property type="molecule type" value="Genomic_DNA"/>
</dbReference>
<dbReference type="InterPro" id="IPR044770">
    <property type="entry name" value="MFS_spinster-like"/>
</dbReference>
<evidence type="ECO:0000256" key="4">
    <source>
        <dbReference type="ARBA" id="ARBA00022989"/>
    </source>
</evidence>
<dbReference type="Gene3D" id="1.20.1250.20">
    <property type="entry name" value="MFS general substrate transporter like domains"/>
    <property type="match status" value="2"/>
</dbReference>
<evidence type="ECO:0000256" key="5">
    <source>
        <dbReference type="ARBA" id="ARBA00023136"/>
    </source>
</evidence>
<feature type="transmembrane region" description="Helical" evidence="6">
    <location>
        <begin position="291"/>
        <end position="313"/>
    </location>
</feature>
<dbReference type="PROSITE" id="PS50850">
    <property type="entry name" value="MFS"/>
    <property type="match status" value="1"/>
</dbReference>
<evidence type="ECO:0000256" key="1">
    <source>
        <dbReference type="ARBA" id="ARBA00004141"/>
    </source>
</evidence>
<dbReference type="RefSeq" id="WP_228073898.1">
    <property type="nucleotide sequence ID" value="NZ_CP061205.1"/>
</dbReference>
<evidence type="ECO:0000313" key="8">
    <source>
        <dbReference type="EMBL" id="MFC3050347.1"/>
    </source>
</evidence>
<sequence length="463" mass="49735">MGGFMTQATKTAAPQATGVKESEAYPKPAYAWYMVILLLVVYTFSFIDRQILGLLGHAIKEDFGISDTQFGLLTGFAFAIFYTLFGLVCARIADSRSRRGLIAVGLLVWSIMTAASALARSFSHLFLMRIGVGIGEATLAPAANSILADSFPKERLATALSVYSMGIPVGSALAFIVGGKVIEIAESLPDIEIPGYGLMGGWQKTFLMVGLPGILLTLLLFTIKEPVRKGLSGPASSIPVKEVVHHVKKQFKAYAGICIGVSLNAALGFGTIIFLALYFHRYHSLSPAEVGMKFGTISLIAGPAGLLLGGWLADKLYRMGRKDGHIIALMVAPLGFAIPSLTYPFIDDINTVWVLISINTVFLNLPSGVAFACLQLITPNRMRGQIISMYVLCTSIIGYGAGPYLLGFFTDSVFGDEMLLNYSLVLLAAITVPLCLGFYIWGRKAYAGALIEEEARLAALDVK</sequence>
<gene>
    <name evidence="8" type="ORF">ACFOKA_00360</name>
</gene>
<keyword evidence="2" id="KW-0813">Transport</keyword>
<evidence type="ECO:0000256" key="6">
    <source>
        <dbReference type="SAM" id="Phobius"/>
    </source>
</evidence>
<proteinExistence type="predicted"/>
<feature type="transmembrane region" description="Helical" evidence="6">
    <location>
        <begin position="325"/>
        <end position="346"/>
    </location>
</feature>
<evidence type="ECO:0000313" key="9">
    <source>
        <dbReference type="Proteomes" id="UP001595444"/>
    </source>
</evidence>
<keyword evidence="3 6" id="KW-0812">Transmembrane</keyword>
<feature type="transmembrane region" description="Helical" evidence="6">
    <location>
        <begin position="160"/>
        <end position="182"/>
    </location>
</feature>
<dbReference type="Pfam" id="PF07690">
    <property type="entry name" value="MFS_1"/>
    <property type="match status" value="1"/>
</dbReference>
<evidence type="ECO:0000259" key="7">
    <source>
        <dbReference type="PROSITE" id="PS50850"/>
    </source>
</evidence>
<dbReference type="PANTHER" id="PTHR23505:SF79">
    <property type="entry name" value="PROTEIN SPINSTER"/>
    <property type="match status" value="1"/>
</dbReference>